<dbReference type="InterPro" id="IPR003439">
    <property type="entry name" value="ABC_transporter-like_ATP-bd"/>
</dbReference>
<accession>A0A975WDC1</accession>
<feature type="domain" description="ABC transmembrane type-1" evidence="13">
    <location>
        <begin position="68"/>
        <end position="257"/>
    </location>
</feature>
<evidence type="ECO:0000256" key="8">
    <source>
        <dbReference type="ARBA" id="ARBA00022840"/>
    </source>
</evidence>
<dbReference type="PROSITE" id="PS50893">
    <property type="entry name" value="ABC_TRANSPORTER_2"/>
    <property type="match status" value="1"/>
</dbReference>
<dbReference type="Proteomes" id="UP000182932">
    <property type="component" value="Unassembled WGS sequence"/>
</dbReference>
<feature type="transmembrane region" description="Helical" evidence="11">
    <location>
        <begin position="72"/>
        <end position="96"/>
    </location>
</feature>
<comment type="subcellular location">
    <subcellularLocation>
        <location evidence="1">Cell inner membrane</location>
        <topology evidence="1">Peripheral membrane protein</topology>
    </subcellularLocation>
    <subcellularLocation>
        <location evidence="2 11">Cell membrane</location>
        <topology evidence="2 11">Multi-pass membrane protein</topology>
    </subcellularLocation>
</comment>
<sequence>MSRSTRKLLLPGGIVLALVTVLLLAPLLPLHDVRAMDIPNRFAGPSAAHWLGQDEFGRDVLARLIWGGRASLFIAVGSALAAATIGTLLGLLGGYFRGVVEVLTVRAAEVLLCLPPLLLALLVVTILGAGTWPLILALTLLYTPNYARVAYAATLQVRGLDYVTAQRAMGAPPLTILGRTILPNVLPPLLVQMSLVVASAMVIESGLSFLGLGVVPPTPSWGLMIRAARGAMEQAPMLLVWPSLALAGTILTFNLLCDRLQTALDPREVTKGGALWMRRPGRRKTAAARRPGAADDNGPLVEIRNLAISVGRTPQIDLVRRAMLTVMPGETVALVGESGSGKTLTSLALLGLLPDQLRVSAGEMRYRTRDGAVLDLAQLDEEAFRALRGPEVSMVFQDAAAALNPVHRVGDQLAEALRAGGLTGERAVQARVVELLRHVGIPDPERRRRAYPHELSGGQRQRAMIALAVANSPRLLVADEPTTALDPTIQAQILDLFRKLKTDTPDMGLIFVTHDLAVVSELADRVVVMYAGEVVETGPVAEVFARPKHPYTAALIASVPEGAADQLRAIPGSVPPPHDMPPGCRFAPRCDHALPQCTSRVPETSHPEASRSSRCIRWKEVC</sequence>
<dbReference type="InterPro" id="IPR017871">
    <property type="entry name" value="ABC_transporter-like_CS"/>
</dbReference>
<dbReference type="Pfam" id="PF00005">
    <property type="entry name" value="ABC_tran"/>
    <property type="match status" value="1"/>
</dbReference>
<dbReference type="InterPro" id="IPR013563">
    <property type="entry name" value="Oligopep_ABC_C"/>
</dbReference>
<evidence type="ECO:0000313" key="15">
    <source>
        <dbReference type="Proteomes" id="UP000182932"/>
    </source>
</evidence>
<evidence type="ECO:0000256" key="6">
    <source>
        <dbReference type="ARBA" id="ARBA00022692"/>
    </source>
</evidence>
<evidence type="ECO:0000256" key="10">
    <source>
        <dbReference type="ARBA" id="ARBA00023136"/>
    </source>
</evidence>
<organism evidence="14 15">
    <name type="scientific">Marinovum algicola</name>
    <dbReference type="NCBI Taxonomy" id="42444"/>
    <lineage>
        <taxon>Bacteria</taxon>
        <taxon>Pseudomonadati</taxon>
        <taxon>Pseudomonadota</taxon>
        <taxon>Alphaproteobacteria</taxon>
        <taxon>Rhodobacterales</taxon>
        <taxon>Roseobacteraceae</taxon>
        <taxon>Marinovum</taxon>
    </lineage>
</organism>
<dbReference type="InterPro" id="IPR000515">
    <property type="entry name" value="MetI-like"/>
</dbReference>
<dbReference type="SUPFAM" id="SSF52540">
    <property type="entry name" value="P-loop containing nucleoside triphosphate hydrolases"/>
    <property type="match status" value="1"/>
</dbReference>
<evidence type="ECO:0000256" key="9">
    <source>
        <dbReference type="ARBA" id="ARBA00022989"/>
    </source>
</evidence>
<evidence type="ECO:0000256" key="4">
    <source>
        <dbReference type="ARBA" id="ARBA00022448"/>
    </source>
</evidence>
<dbReference type="SUPFAM" id="SSF161098">
    <property type="entry name" value="MetI-like"/>
    <property type="match status" value="1"/>
</dbReference>
<evidence type="ECO:0000256" key="1">
    <source>
        <dbReference type="ARBA" id="ARBA00004417"/>
    </source>
</evidence>
<dbReference type="GO" id="GO:0005886">
    <property type="term" value="C:plasma membrane"/>
    <property type="evidence" value="ECO:0007669"/>
    <property type="project" value="UniProtKB-SubCell"/>
</dbReference>
<evidence type="ECO:0000256" key="5">
    <source>
        <dbReference type="ARBA" id="ARBA00022475"/>
    </source>
</evidence>
<dbReference type="Gene3D" id="1.10.3720.10">
    <property type="entry name" value="MetI-like"/>
    <property type="match status" value="1"/>
</dbReference>
<dbReference type="Pfam" id="PF08352">
    <property type="entry name" value="oligo_HPY"/>
    <property type="match status" value="1"/>
</dbReference>
<evidence type="ECO:0000256" key="7">
    <source>
        <dbReference type="ARBA" id="ARBA00022741"/>
    </source>
</evidence>
<evidence type="ECO:0000259" key="13">
    <source>
        <dbReference type="PROSITE" id="PS50928"/>
    </source>
</evidence>
<gene>
    <name evidence="14" type="ORF">SAMN04487940_11760</name>
</gene>
<dbReference type="NCBIfam" id="TIGR01727">
    <property type="entry name" value="oligo_HPY"/>
    <property type="match status" value="1"/>
</dbReference>
<dbReference type="PROSITE" id="PS00211">
    <property type="entry name" value="ABC_TRANSPORTER_1"/>
    <property type="match status" value="1"/>
</dbReference>
<dbReference type="FunFam" id="3.40.50.300:FF:000016">
    <property type="entry name" value="Oligopeptide ABC transporter ATP-binding component"/>
    <property type="match status" value="1"/>
</dbReference>
<dbReference type="GO" id="GO:0005524">
    <property type="term" value="F:ATP binding"/>
    <property type="evidence" value="ECO:0007669"/>
    <property type="project" value="UniProtKB-KW"/>
</dbReference>
<dbReference type="Pfam" id="PF00528">
    <property type="entry name" value="BPD_transp_1"/>
    <property type="match status" value="1"/>
</dbReference>
<dbReference type="GeneID" id="80820090"/>
<comment type="caution">
    <text evidence="14">The sequence shown here is derived from an EMBL/GenBank/DDBJ whole genome shotgun (WGS) entry which is preliminary data.</text>
</comment>
<dbReference type="InterPro" id="IPR003593">
    <property type="entry name" value="AAA+_ATPase"/>
</dbReference>
<keyword evidence="9 11" id="KW-1133">Transmembrane helix</keyword>
<dbReference type="SMART" id="SM00382">
    <property type="entry name" value="AAA"/>
    <property type="match status" value="1"/>
</dbReference>
<dbReference type="RefSeq" id="WP_074838183.1">
    <property type="nucleotide sequence ID" value="NZ_FNYY01000017.1"/>
</dbReference>
<dbReference type="InterPro" id="IPR035906">
    <property type="entry name" value="MetI-like_sf"/>
</dbReference>
<evidence type="ECO:0000313" key="14">
    <source>
        <dbReference type="EMBL" id="SEK00007.1"/>
    </source>
</evidence>
<keyword evidence="5" id="KW-1003">Cell membrane</keyword>
<feature type="transmembrane region" description="Helical" evidence="11">
    <location>
        <begin position="189"/>
        <end position="215"/>
    </location>
</feature>
<keyword evidence="8" id="KW-0067">ATP-binding</keyword>
<protein>
    <submittedName>
        <fullName evidence="14">Peptide/nickel transport system permease protein</fullName>
    </submittedName>
</protein>
<dbReference type="Gene3D" id="3.40.50.300">
    <property type="entry name" value="P-loop containing nucleotide triphosphate hydrolases"/>
    <property type="match status" value="1"/>
</dbReference>
<dbReference type="GO" id="GO:0055085">
    <property type="term" value="P:transmembrane transport"/>
    <property type="evidence" value="ECO:0007669"/>
    <property type="project" value="InterPro"/>
</dbReference>
<feature type="transmembrane region" description="Helical" evidence="11">
    <location>
        <begin position="117"/>
        <end position="142"/>
    </location>
</feature>
<keyword evidence="4 11" id="KW-0813">Transport</keyword>
<evidence type="ECO:0000256" key="3">
    <source>
        <dbReference type="ARBA" id="ARBA00005417"/>
    </source>
</evidence>
<name>A0A975WDC1_9RHOB</name>
<reference evidence="14 15" key="1">
    <citation type="submission" date="2016-10" db="EMBL/GenBank/DDBJ databases">
        <authorList>
            <person name="Varghese N."/>
            <person name="Submissions S."/>
        </authorList>
    </citation>
    <scope>NUCLEOTIDE SEQUENCE [LARGE SCALE GENOMIC DNA]</scope>
    <source>
        <strain evidence="14 15">FF3</strain>
    </source>
</reference>
<feature type="transmembrane region" description="Helical" evidence="11">
    <location>
        <begin position="236"/>
        <end position="256"/>
    </location>
</feature>
<dbReference type="GO" id="GO:0016887">
    <property type="term" value="F:ATP hydrolysis activity"/>
    <property type="evidence" value="ECO:0007669"/>
    <property type="project" value="InterPro"/>
</dbReference>
<comment type="similarity">
    <text evidence="11">Belongs to the binding-protein-dependent transport system permease family.</text>
</comment>
<proteinExistence type="inferred from homology"/>
<dbReference type="GO" id="GO:0015833">
    <property type="term" value="P:peptide transport"/>
    <property type="evidence" value="ECO:0007669"/>
    <property type="project" value="InterPro"/>
</dbReference>
<evidence type="ECO:0000259" key="12">
    <source>
        <dbReference type="PROSITE" id="PS50893"/>
    </source>
</evidence>
<dbReference type="InterPro" id="IPR027417">
    <property type="entry name" value="P-loop_NTPase"/>
</dbReference>
<dbReference type="EMBL" id="FNYY01000017">
    <property type="protein sequence ID" value="SEK00007.1"/>
    <property type="molecule type" value="Genomic_DNA"/>
</dbReference>
<keyword evidence="15" id="KW-1185">Reference proteome</keyword>
<evidence type="ECO:0000256" key="11">
    <source>
        <dbReference type="RuleBase" id="RU363032"/>
    </source>
</evidence>
<keyword evidence="7" id="KW-0547">Nucleotide-binding</keyword>
<keyword evidence="10 11" id="KW-0472">Membrane</keyword>
<feature type="domain" description="ABC transporter" evidence="12">
    <location>
        <begin position="301"/>
        <end position="556"/>
    </location>
</feature>
<dbReference type="CDD" id="cd06261">
    <property type="entry name" value="TM_PBP2"/>
    <property type="match status" value="1"/>
</dbReference>
<dbReference type="PANTHER" id="PTHR43297">
    <property type="entry name" value="OLIGOPEPTIDE TRANSPORT ATP-BINDING PROTEIN APPD"/>
    <property type="match status" value="1"/>
</dbReference>
<keyword evidence="6 11" id="KW-0812">Transmembrane</keyword>
<evidence type="ECO:0000256" key="2">
    <source>
        <dbReference type="ARBA" id="ARBA00004651"/>
    </source>
</evidence>
<dbReference type="CDD" id="cd03257">
    <property type="entry name" value="ABC_NikE_OppD_transporters"/>
    <property type="match status" value="1"/>
</dbReference>
<dbReference type="InterPro" id="IPR050388">
    <property type="entry name" value="ABC_Ni/Peptide_Import"/>
</dbReference>
<comment type="similarity">
    <text evidence="3">Belongs to the ABC transporter superfamily.</text>
</comment>
<dbReference type="AlphaFoldDB" id="A0A975WDC1"/>
<dbReference type="PROSITE" id="PS50928">
    <property type="entry name" value="ABC_TM1"/>
    <property type="match status" value="1"/>
</dbReference>
<dbReference type="PANTHER" id="PTHR43297:SF2">
    <property type="entry name" value="DIPEPTIDE TRANSPORT ATP-BINDING PROTEIN DPPD"/>
    <property type="match status" value="1"/>
</dbReference>